<accession>A0ABU9NQ38</accession>
<feature type="transmembrane region" description="Helical" evidence="1">
    <location>
        <begin position="7"/>
        <end position="27"/>
    </location>
</feature>
<keyword evidence="1" id="KW-0812">Transmembrane</keyword>
<name>A0ABU9NQ38_9FLAO</name>
<keyword evidence="3" id="KW-1185">Reference proteome</keyword>
<keyword evidence="1" id="KW-1133">Transmembrane helix</keyword>
<gene>
    <name evidence="2" type="ORF">WFZ86_04955</name>
</gene>
<dbReference type="RefSeq" id="WP_342690905.1">
    <property type="nucleotide sequence ID" value="NZ_JBCGDP010000003.1"/>
</dbReference>
<reference evidence="2 3" key="1">
    <citation type="submission" date="2024-03" db="EMBL/GenBank/DDBJ databases">
        <title>Two novel species of the genus Flavobacterium exhibiting potentially degradation of complex polysaccharides.</title>
        <authorList>
            <person name="Lian X."/>
        </authorList>
    </citation>
    <scope>NUCLEOTIDE SEQUENCE [LARGE SCALE GENOMIC DNA]</scope>
    <source>
        <strain evidence="2 3">N6</strain>
    </source>
</reference>
<dbReference type="EMBL" id="JBCGDP010000003">
    <property type="protein sequence ID" value="MEM0575837.1"/>
    <property type="molecule type" value="Genomic_DNA"/>
</dbReference>
<comment type="caution">
    <text evidence="2">The sequence shown here is derived from an EMBL/GenBank/DDBJ whole genome shotgun (WGS) entry which is preliminary data.</text>
</comment>
<feature type="transmembrane region" description="Helical" evidence="1">
    <location>
        <begin position="33"/>
        <end position="52"/>
    </location>
</feature>
<organism evidence="2 3">
    <name type="scientific">Flavobacterium polysaccharolyticum</name>
    <dbReference type="NCBI Taxonomy" id="3133148"/>
    <lineage>
        <taxon>Bacteria</taxon>
        <taxon>Pseudomonadati</taxon>
        <taxon>Bacteroidota</taxon>
        <taxon>Flavobacteriia</taxon>
        <taxon>Flavobacteriales</taxon>
        <taxon>Flavobacteriaceae</taxon>
        <taxon>Flavobacterium</taxon>
    </lineage>
</organism>
<keyword evidence="1" id="KW-0472">Membrane</keyword>
<evidence type="ECO:0000256" key="1">
    <source>
        <dbReference type="SAM" id="Phobius"/>
    </source>
</evidence>
<dbReference type="Proteomes" id="UP001468798">
    <property type="component" value="Unassembled WGS sequence"/>
</dbReference>
<sequence length="61" mass="6989">MKKRNKLILPIAIIGLIFGTLFKLQGYKILGDIFLGISSLLWLNFIFTFIFGNRKTSNLNN</sequence>
<proteinExistence type="predicted"/>
<evidence type="ECO:0000313" key="2">
    <source>
        <dbReference type="EMBL" id="MEM0575837.1"/>
    </source>
</evidence>
<protein>
    <submittedName>
        <fullName evidence="2">Uncharacterized protein</fullName>
    </submittedName>
</protein>
<evidence type="ECO:0000313" key="3">
    <source>
        <dbReference type="Proteomes" id="UP001468798"/>
    </source>
</evidence>